<dbReference type="AlphaFoldDB" id="A0A1R2C9M6"/>
<protein>
    <recommendedName>
        <fullName evidence="4">Transmembrane protein</fullName>
    </recommendedName>
</protein>
<dbReference type="EMBL" id="MPUH01000229">
    <property type="protein sequence ID" value="OMJ85696.1"/>
    <property type="molecule type" value="Genomic_DNA"/>
</dbReference>
<accession>A0A1R2C9M6</accession>
<dbReference type="Proteomes" id="UP000187209">
    <property type="component" value="Unassembled WGS sequence"/>
</dbReference>
<keyword evidence="1" id="KW-1133">Transmembrane helix</keyword>
<comment type="caution">
    <text evidence="2">The sequence shown here is derived from an EMBL/GenBank/DDBJ whole genome shotgun (WGS) entry which is preliminary data.</text>
</comment>
<organism evidence="2 3">
    <name type="scientific">Stentor coeruleus</name>
    <dbReference type="NCBI Taxonomy" id="5963"/>
    <lineage>
        <taxon>Eukaryota</taxon>
        <taxon>Sar</taxon>
        <taxon>Alveolata</taxon>
        <taxon>Ciliophora</taxon>
        <taxon>Postciliodesmatophora</taxon>
        <taxon>Heterotrichea</taxon>
        <taxon>Heterotrichida</taxon>
        <taxon>Stentoridae</taxon>
        <taxon>Stentor</taxon>
    </lineage>
</organism>
<evidence type="ECO:0008006" key="4">
    <source>
        <dbReference type="Google" id="ProtNLM"/>
    </source>
</evidence>
<gene>
    <name evidence="2" type="ORF">SteCoe_12971</name>
</gene>
<feature type="transmembrane region" description="Helical" evidence="1">
    <location>
        <begin position="61"/>
        <end position="83"/>
    </location>
</feature>
<reference evidence="2 3" key="1">
    <citation type="submission" date="2016-11" db="EMBL/GenBank/DDBJ databases">
        <title>The macronuclear genome of Stentor coeruleus: a giant cell with tiny introns.</title>
        <authorList>
            <person name="Slabodnick M."/>
            <person name="Ruby J.G."/>
            <person name="Reiff S.B."/>
            <person name="Swart E.C."/>
            <person name="Gosai S."/>
            <person name="Prabakaran S."/>
            <person name="Witkowska E."/>
            <person name="Larue G.E."/>
            <person name="Fisher S."/>
            <person name="Freeman R.M."/>
            <person name="Gunawardena J."/>
            <person name="Chu W."/>
            <person name="Stover N.A."/>
            <person name="Gregory B.D."/>
            <person name="Nowacki M."/>
            <person name="Derisi J."/>
            <person name="Roy S.W."/>
            <person name="Marshall W.F."/>
            <person name="Sood P."/>
        </authorList>
    </citation>
    <scope>NUCLEOTIDE SEQUENCE [LARGE SCALE GENOMIC DNA]</scope>
    <source>
        <strain evidence="2">WM001</strain>
    </source>
</reference>
<evidence type="ECO:0000256" key="1">
    <source>
        <dbReference type="SAM" id="Phobius"/>
    </source>
</evidence>
<proteinExistence type="predicted"/>
<keyword evidence="1" id="KW-0472">Membrane</keyword>
<evidence type="ECO:0000313" key="2">
    <source>
        <dbReference type="EMBL" id="OMJ85696.1"/>
    </source>
</evidence>
<keyword evidence="1" id="KW-0812">Transmembrane</keyword>
<feature type="transmembrane region" description="Helical" evidence="1">
    <location>
        <begin position="32"/>
        <end position="49"/>
    </location>
</feature>
<name>A0A1R2C9M6_9CILI</name>
<keyword evidence="3" id="KW-1185">Reference proteome</keyword>
<evidence type="ECO:0000313" key="3">
    <source>
        <dbReference type="Proteomes" id="UP000187209"/>
    </source>
</evidence>
<sequence length="119" mass="13908">MQADYLKYQSFYNSHKELFTSEEREKYSYIKAKHAIAVLVGASTSPLFFRASENLIRQMPGVLATTSLFLIATGPLLTASLLMRKHYYFPFLKDIYEKYYFSDGEFDHLIDKENQNIID</sequence>